<accession>A0A0I9YBX0</accession>
<reference evidence="2" key="1">
    <citation type="submission" date="2019-05" db="EMBL/GenBank/DDBJ databases">
        <authorList>
            <person name="Piombo E."/>
        </authorList>
    </citation>
    <scope>NUCLEOTIDE SEQUENCE</scope>
    <source>
        <strain evidence="2">C2S</strain>
    </source>
</reference>
<comment type="caution">
    <text evidence="2">The sequence shown here is derived from an EMBL/GenBank/DDBJ whole genome shotgun (WGS) entry which is preliminary data.</text>
</comment>
<organism evidence="2 3">
    <name type="scientific">Fusarium fujikuroi</name>
    <name type="common">Bakanae and foot rot disease fungus</name>
    <name type="synonym">Gibberella fujikuroi</name>
    <dbReference type="NCBI Taxonomy" id="5127"/>
    <lineage>
        <taxon>Eukaryota</taxon>
        <taxon>Fungi</taxon>
        <taxon>Dikarya</taxon>
        <taxon>Ascomycota</taxon>
        <taxon>Pezizomycotina</taxon>
        <taxon>Sordariomycetes</taxon>
        <taxon>Hypocreomycetidae</taxon>
        <taxon>Hypocreales</taxon>
        <taxon>Nectriaceae</taxon>
        <taxon>Fusarium</taxon>
        <taxon>Fusarium fujikuroi species complex</taxon>
    </lineage>
</organism>
<feature type="compositionally biased region" description="Polar residues" evidence="1">
    <location>
        <begin position="130"/>
        <end position="141"/>
    </location>
</feature>
<feature type="compositionally biased region" description="Polar residues" evidence="1">
    <location>
        <begin position="293"/>
        <end position="311"/>
    </location>
</feature>
<sequence length="338" mass="38134">MRIHIDIYFWTYSKPHSHQGSLQEKDLSMEPFNDQEKRHLLAEIIKHSQLDVQYLEDIVRHIEPNWMQMQLPNGRNMAQCMEAAQNMYIGQRGTKRKASEEESSTQNNNDGHLPSSQALSLLSQTSPAQNSPANFQRQPATTPGFHLQQPQQPEQPSKKKKGRPAYAGRDVTSQRPFNPRPIAPKPSAQNPHNSHSVFRTIAPAPQAVVPPRPPGSLHSTYKGLNRALPVEFRNAHGNLDAYQPSITPSSGMLQPKQTAGILDHIPHGEQMSNRPRSLSEAVPRVQKQEDSPNNRSSSLQPIRTGDQSRIIQSRAPDQMQEMKTKSDKETTNRSQRKN</sequence>
<evidence type="ECO:0000256" key="1">
    <source>
        <dbReference type="SAM" id="MobiDB-lite"/>
    </source>
</evidence>
<evidence type="ECO:0000313" key="3">
    <source>
        <dbReference type="Proteomes" id="UP000760494"/>
    </source>
</evidence>
<proteinExistence type="predicted"/>
<name>A0A0I9YBX0_FUSFU</name>
<dbReference type="AlphaFoldDB" id="A0A0I9YBX0"/>
<dbReference type="OrthoDB" id="5371646at2759"/>
<dbReference type="Proteomes" id="UP000760494">
    <property type="component" value="Unassembled WGS sequence"/>
</dbReference>
<dbReference type="EMBL" id="CABFJX010000201">
    <property type="protein sequence ID" value="VTT67257.1"/>
    <property type="molecule type" value="Genomic_DNA"/>
</dbReference>
<dbReference type="eggNOG" id="ENOG502SA85">
    <property type="taxonomic scope" value="Eukaryota"/>
</dbReference>
<gene>
    <name evidence="2" type="ORF">C2S_6858</name>
</gene>
<protein>
    <submittedName>
        <fullName evidence="2">Uncharacterized protein</fullName>
    </submittedName>
</protein>
<feature type="compositionally biased region" description="Basic and acidic residues" evidence="1">
    <location>
        <begin position="320"/>
        <end position="331"/>
    </location>
</feature>
<evidence type="ECO:0000313" key="2">
    <source>
        <dbReference type="EMBL" id="VTT67257.1"/>
    </source>
</evidence>
<feature type="compositionally biased region" description="Low complexity" evidence="1">
    <location>
        <begin position="113"/>
        <end position="129"/>
    </location>
</feature>
<feature type="region of interest" description="Disordered" evidence="1">
    <location>
        <begin position="266"/>
        <end position="338"/>
    </location>
</feature>
<feature type="region of interest" description="Disordered" evidence="1">
    <location>
        <begin position="90"/>
        <end position="195"/>
    </location>
</feature>